<keyword evidence="2 4" id="KW-0808">Transferase</keyword>
<dbReference type="SUPFAM" id="SSF56104">
    <property type="entry name" value="SAICAR synthase-like"/>
    <property type="match status" value="1"/>
</dbReference>
<accession>A0ABD3V1A4</accession>
<dbReference type="Proteomes" id="UP001634394">
    <property type="component" value="Unassembled WGS sequence"/>
</dbReference>
<keyword evidence="6" id="KW-1185">Reference proteome</keyword>
<name>A0ABD3V1A4_SINWO</name>
<dbReference type="EC" id="2.7.-.-" evidence="4"/>
<evidence type="ECO:0000256" key="3">
    <source>
        <dbReference type="ARBA" id="ARBA00022777"/>
    </source>
</evidence>
<evidence type="ECO:0000256" key="2">
    <source>
        <dbReference type="ARBA" id="ARBA00022679"/>
    </source>
</evidence>
<evidence type="ECO:0000256" key="1">
    <source>
        <dbReference type="ARBA" id="ARBA00007374"/>
    </source>
</evidence>
<dbReference type="AlphaFoldDB" id="A0ABD3V1A4"/>
<dbReference type="PANTHER" id="PTHR12400">
    <property type="entry name" value="INOSITOL POLYPHOSPHATE KINASE"/>
    <property type="match status" value="1"/>
</dbReference>
<gene>
    <name evidence="5" type="ORF">ACJMK2_013608</name>
</gene>
<dbReference type="InterPro" id="IPR038286">
    <property type="entry name" value="IPK_sf"/>
</dbReference>
<comment type="similarity">
    <text evidence="1 4">Belongs to the inositol phosphokinase (IPK) family.</text>
</comment>
<dbReference type="GO" id="GO:0016301">
    <property type="term" value="F:kinase activity"/>
    <property type="evidence" value="ECO:0007669"/>
    <property type="project" value="UniProtKB-KW"/>
</dbReference>
<dbReference type="EMBL" id="JBJQND010000014">
    <property type="protein sequence ID" value="KAL3854335.1"/>
    <property type="molecule type" value="Genomic_DNA"/>
</dbReference>
<dbReference type="Pfam" id="PF03770">
    <property type="entry name" value="IPK"/>
    <property type="match status" value="1"/>
</dbReference>
<dbReference type="InterPro" id="IPR005522">
    <property type="entry name" value="IPK"/>
</dbReference>
<proteinExistence type="inferred from homology"/>
<comment type="caution">
    <text evidence="5">The sequence shown here is derived from an EMBL/GenBank/DDBJ whole genome shotgun (WGS) entry which is preliminary data.</text>
</comment>
<sequence length="338" mass="38769">MNFLIDNRVTNRLQTKVSNFPKDRFLTIKTALDSRASSGGSALKNRKNTWIQLAGHPGAFAPAGPLTIWKKQGNKDNNETKAYESLMKDVARNIVPIFHREVEYNGEYFIEMEDLLRHFTDPNIMDIKLGSRTFLESEVKNPSLRKDLYEKMVSLDPGAPSEEERENKAITKLRYMLFREQESSTSDFGFRIEALRMSGETPTTDLKKVKKKDQIEHVLCKFLDRNPDVKRALIKRLEEMQLLFESSTFFKSHEVIGSSILMMYDKEGRTGAWLIDFSKSISLDDGQTITHRNPWTLGNHEDGILFGIDNLLKVFSQRNTITSHSCGSILVRGGRNQR</sequence>
<protein>
    <recommendedName>
        <fullName evidence="4">Kinase</fullName>
        <ecNumber evidence="4">2.7.-.-</ecNumber>
    </recommendedName>
</protein>
<organism evidence="5 6">
    <name type="scientific">Sinanodonta woodiana</name>
    <name type="common">Chinese pond mussel</name>
    <name type="synonym">Anodonta woodiana</name>
    <dbReference type="NCBI Taxonomy" id="1069815"/>
    <lineage>
        <taxon>Eukaryota</taxon>
        <taxon>Metazoa</taxon>
        <taxon>Spiralia</taxon>
        <taxon>Lophotrochozoa</taxon>
        <taxon>Mollusca</taxon>
        <taxon>Bivalvia</taxon>
        <taxon>Autobranchia</taxon>
        <taxon>Heteroconchia</taxon>
        <taxon>Palaeoheterodonta</taxon>
        <taxon>Unionida</taxon>
        <taxon>Unionoidea</taxon>
        <taxon>Unionidae</taxon>
        <taxon>Unioninae</taxon>
        <taxon>Sinanodonta</taxon>
    </lineage>
</organism>
<evidence type="ECO:0000313" key="5">
    <source>
        <dbReference type="EMBL" id="KAL3854335.1"/>
    </source>
</evidence>
<dbReference type="Gene3D" id="3.30.470.160">
    <property type="entry name" value="Inositol polyphosphate kinase"/>
    <property type="match status" value="1"/>
</dbReference>
<reference evidence="5 6" key="1">
    <citation type="submission" date="2024-11" db="EMBL/GenBank/DDBJ databases">
        <title>Chromosome-level genome assembly of the freshwater bivalve Anodonta woodiana.</title>
        <authorList>
            <person name="Chen X."/>
        </authorList>
    </citation>
    <scope>NUCLEOTIDE SEQUENCE [LARGE SCALE GENOMIC DNA]</scope>
    <source>
        <strain evidence="5">MN2024</strain>
        <tissue evidence="5">Gills</tissue>
    </source>
</reference>
<dbReference type="PANTHER" id="PTHR12400:SF26">
    <property type="entry name" value="KINASE"/>
    <property type="match status" value="1"/>
</dbReference>
<evidence type="ECO:0000313" key="6">
    <source>
        <dbReference type="Proteomes" id="UP001634394"/>
    </source>
</evidence>
<evidence type="ECO:0000256" key="4">
    <source>
        <dbReference type="RuleBase" id="RU363090"/>
    </source>
</evidence>
<keyword evidence="3 4" id="KW-0418">Kinase</keyword>